<keyword evidence="6" id="KW-0804">Transcription</keyword>
<proteinExistence type="inferred from homology"/>
<dbReference type="SUPFAM" id="SSF54171">
    <property type="entry name" value="DNA-binding domain"/>
    <property type="match status" value="1"/>
</dbReference>
<keyword evidence="7" id="KW-0539">Nucleus</keyword>
<comment type="similarity">
    <text evidence="8">Belongs to the AP2/ERF transcription factor family. ERF subfamily.</text>
</comment>
<accession>A0ABQ4WPZ9</accession>
<evidence type="ECO:0000256" key="8">
    <source>
        <dbReference type="ARBA" id="ARBA00024343"/>
    </source>
</evidence>
<protein>
    <submittedName>
        <fullName evidence="10">Ethylene-responsive transcription factor ERF003-like protein</fullName>
    </submittedName>
</protein>
<evidence type="ECO:0000256" key="4">
    <source>
        <dbReference type="ARBA" id="ARBA00023125"/>
    </source>
</evidence>
<evidence type="ECO:0000313" key="11">
    <source>
        <dbReference type="Proteomes" id="UP001151760"/>
    </source>
</evidence>
<evidence type="ECO:0000313" key="10">
    <source>
        <dbReference type="EMBL" id="GJS54691.1"/>
    </source>
</evidence>
<keyword evidence="2" id="KW-0805">Transcription regulation</keyword>
<dbReference type="InterPro" id="IPR036955">
    <property type="entry name" value="AP2/ERF_dom_sf"/>
</dbReference>
<reference evidence="10" key="1">
    <citation type="journal article" date="2022" name="Int. J. Mol. Sci.">
        <title>Draft Genome of Tanacetum Coccineum: Genomic Comparison of Closely Related Tanacetum-Family Plants.</title>
        <authorList>
            <person name="Yamashiro T."/>
            <person name="Shiraishi A."/>
            <person name="Nakayama K."/>
            <person name="Satake H."/>
        </authorList>
    </citation>
    <scope>NUCLEOTIDE SEQUENCE</scope>
</reference>
<evidence type="ECO:0000256" key="7">
    <source>
        <dbReference type="ARBA" id="ARBA00023242"/>
    </source>
</evidence>
<comment type="caution">
    <text evidence="10">The sequence shown here is derived from an EMBL/GenBank/DDBJ whole genome shotgun (WGS) entry which is preliminary data.</text>
</comment>
<dbReference type="InterPro" id="IPR016177">
    <property type="entry name" value="DNA-bd_dom_sf"/>
</dbReference>
<dbReference type="CDD" id="cd00018">
    <property type="entry name" value="AP2"/>
    <property type="match status" value="1"/>
</dbReference>
<evidence type="ECO:0000256" key="5">
    <source>
        <dbReference type="ARBA" id="ARBA00023159"/>
    </source>
</evidence>
<dbReference type="Gene3D" id="3.30.730.10">
    <property type="entry name" value="AP2/ERF domain"/>
    <property type="match status" value="1"/>
</dbReference>
<dbReference type="InterPro" id="IPR001471">
    <property type="entry name" value="AP2/ERF_dom"/>
</dbReference>
<evidence type="ECO:0000256" key="3">
    <source>
        <dbReference type="ARBA" id="ARBA00023016"/>
    </source>
</evidence>
<name>A0ABQ4WPZ9_9ASTR</name>
<dbReference type="Proteomes" id="UP001151760">
    <property type="component" value="Unassembled WGS sequence"/>
</dbReference>
<organism evidence="10 11">
    <name type="scientific">Tanacetum coccineum</name>
    <dbReference type="NCBI Taxonomy" id="301880"/>
    <lineage>
        <taxon>Eukaryota</taxon>
        <taxon>Viridiplantae</taxon>
        <taxon>Streptophyta</taxon>
        <taxon>Embryophyta</taxon>
        <taxon>Tracheophyta</taxon>
        <taxon>Spermatophyta</taxon>
        <taxon>Magnoliopsida</taxon>
        <taxon>eudicotyledons</taxon>
        <taxon>Gunneridae</taxon>
        <taxon>Pentapetalae</taxon>
        <taxon>asterids</taxon>
        <taxon>campanulids</taxon>
        <taxon>Asterales</taxon>
        <taxon>Asteraceae</taxon>
        <taxon>Asteroideae</taxon>
        <taxon>Anthemideae</taxon>
        <taxon>Anthemidinae</taxon>
        <taxon>Tanacetum</taxon>
    </lineage>
</organism>
<gene>
    <name evidence="10" type="ORF">Tco_0628053</name>
</gene>
<feature type="non-terminal residue" evidence="10">
    <location>
        <position position="257"/>
    </location>
</feature>
<dbReference type="PROSITE" id="PS51032">
    <property type="entry name" value="AP2_ERF"/>
    <property type="match status" value="1"/>
</dbReference>
<keyword evidence="5" id="KW-0010">Activator</keyword>
<evidence type="ECO:0000256" key="1">
    <source>
        <dbReference type="ARBA" id="ARBA00004123"/>
    </source>
</evidence>
<dbReference type="SMART" id="SM00380">
    <property type="entry name" value="AP2"/>
    <property type="match status" value="1"/>
</dbReference>
<dbReference type="PANTHER" id="PTHR31241:SF62">
    <property type="entry name" value="DEHYDRATION-RESPONSIVE ELEMENT-BINDING PROTEIN 2D"/>
    <property type="match status" value="1"/>
</dbReference>
<evidence type="ECO:0000256" key="2">
    <source>
        <dbReference type="ARBA" id="ARBA00023015"/>
    </source>
</evidence>
<sequence>MLYILGAIARTEFVMSEYLIDCTGFLRAIHEQGVSRGALVEHHRSYVETLNIMLQLRNRKPRIWLGTFESAEDATRAYDEAARLMCGPRAQTNFPYNPNMSQSSSSKLLSATSTAKLHKCYMMQVKKDGKKNIFGLHILNVLYECQTQGLQRKTMEVSKEDNGSYQDMLLESSQQVKKVVNVYKFRPMMKGKSRGMRACSQDMQANSSIVVEMMKLASWWLQTDPTRRHSSTSLADQLDGDDYKHKKYKQTVVNISR</sequence>
<keyword evidence="4" id="KW-0238">DNA-binding</keyword>
<keyword evidence="11" id="KW-1185">Reference proteome</keyword>
<comment type="subcellular location">
    <subcellularLocation>
        <location evidence="1">Nucleus</location>
    </subcellularLocation>
</comment>
<dbReference type="EMBL" id="BQNB010008818">
    <property type="protein sequence ID" value="GJS54691.1"/>
    <property type="molecule type" value="Genomic_DNA"/>
</dbReference>
<dbReference type="PANTHER" id="PTHR31241">
    <property type="entry name" value="DEHYDRATION-RESPONSIVE ELEMENT-BINDING PROTEIN 2C"/>
    <property type="match status" value="1"/>
</dbReference>
<keyword evidence="3" id="KW-0346">Stress response</keyword>
<reference evidence="10" key="2">
    <citation type="submission" date="2022-01" db="EMBL/GenBank/DDBJ databases">
        <authorList>
            <person name="Yamashiro T."/>
            <person name="Shiraishi A."/>
            <person name="Satake H."/>
            <person name="Nakayama K."/>
        </authorList>
    </citation>
    <scope>NUCLEOTIDE SEQUENCE</scope>
</reference>
<feature type="domain" description="AP2/ERF" evidence="9">
    <location>
        <begin position="34"/>
        <end position="95"/>
    </location>
</feature>
<evidence type="ECO:0000256" key="6">
    <source>
        <dbReference type="ARBA" id="ARBA00023163"/>
    </source>
</evidence>
<evidence type="ECO:0000259" key="9">
    <source>
        <dbReference type="PROSITE" id="PS51032"/>
    </source>
</evidence>